<comment type="pathway">
    <text evidence="1">Pyrimidine metabolism; dTTP biosynthesis.</text>
</comment>
<dbReference type="FunFam" id="3.40.50.300:FF:000679">
    <property type="entry name" value="Thymidylate kinase"/>
    <property type="match status" value="1"/>
</dbReference>
<dbReference type="InterPro" id="IPR018094">
    <property type="entry name" value="Thymidylate_kinase"/>
</dbReference>
<dbReference type="GO" id="GO:0006233">
    <property type="term" value="P:dTDP biosynthetic process"/>
    <property type="evidence" value="ECO:0007669"/>
    <property type="project" value="InterPro"/>
</dbReference>
<organism evidence="11">
    <name type="scientific">Cuerna arida</name>
    <dbReference type="NCBI Taxonomy" id="1464854"/>
    <lineage>
        <taxon>Eukaryota</taxon>
        <taxon>Metazoa</taxon>
        <taxon>Ecdysozoa</taxon>
        <taxon>Arthropoda</taxon>
        <taxon>Hexapoda</taxon>
        <taxon>Insecta</taxon>
        <taxon>Pterygota</taxon>
        <taxon>Neoptera</taxon>
        <taxon>Paraneoptera</taxon>
        <taxon>Hemiptera</taxon>
        <taxon>Auchenorrhyncha</taxon>
        <taxon>Membracoidea</taxon>
        <taxon>Cicadellidae</taxon>
        <taxon>Cicadellinae</taxon>
        <taxon>Proconiini</taxon>
        <taxon>Cuerna</taxon>
    </lineage>
</organism>
<protein>
    <recommendedName>
        <fullName evidence="4">Thymidylate kinase</fullName>
        <ecNumber evidence="3">2.7.4.9</ecNumber>
    </recommendedName>
</protein>
<dbReference type="GO" id="GO:0005829">
    <property type="term" value="C:cytosol"/>
    <property type="evidence" value="ECO:0007669"/>
    <property type="project" value="TreeGrafter"/>
</dbReference>
<evidence type="ECO:0000256" key="8">
    <source>
        <dbReference type="ARBA" id="ARBA00022777"/>
    </source>
</evidence>
<evidence type="ECO:0000256" key="4">
    <source>
        <dbReference type="ARBA" id="ARBA00017144"/>
    </source>
</evidence>
<evidence type="ECO:0000259" key="10">
    <source>
        <dbReference type="Pfam" id="PF02223"/>
    </source>
</evidence>
<comment type="similarity">
    <text evidence="2">Belongs to the thymidylate kinase family.</text>
</comment>
<dbReference type="InterPro" id="IPR039430">
    <property type="entry name" value="Thymidylate_kin-like_dom"/>
</dbReference>
<dbReference type="CDD" id="cd01672">
    <property type="entry name" value="TMPK"/>
    <property type="match status" value="1"/>
</dbReference>
<dbReference type="HAMAP" id="MF_00165">
    <property type="entry name" value="Thymidylate_kinase"/>
    <property type="match status" value="1"/>
</dbReference>
<evidence type="ECO:0000256" key="7">
    <source>
        <dbReference type="ARBA" id="ARBA00022741"/>
    </source>
</evidence>
<evidence type="ECO:0000256" key="3">
    <source>
        <dbReference type="ARBA" id="ARBA00012980"/>
    </source>
</evidence>
<dbReference type="AlphaFoldDB" id="A0A1B6EN76"/>
<evidence type="ECO:0000313" key="11">
    <source>
        <dbReference type="EMBL" id="JAS39365.1"/>
    </source>
</evidence>
<dbReference type="GO" id="GO:0005739">
    <property type="term" value="C:mitochondrion"/>
    <property type="evidence" value="ECO:0007669"/>
    <property type="project" value="TreeGrafter"/>
</dbReference>
<dbReference type="SUPFAM" id="SSF52540">
    <property type="entry name" value="P-loop containing nucleoside triphosphate hydrolases"/>
    <property type="match status" value="1"/>
</dbReference>
<keyword evidence="6" id="KW-0545">Nucleotide biosynthesis</keyword>
<evidence type="ECO:0000256" key="1">
    <source>
        <dbReference type="ARBA" id="ARBA00004992"/>
    </source>
</evidence>
<keyword evidence="5" id="KW-0808">Transferase</keyword>
<dbReference type="GO" id="GO:0006235">
    <property type="term" value="P:dTTP biosynthetic process"/>
    <property type="evidence" value="ECO:0007669"/>
    <property type="project" value="TreeGrafter"/>
</dbReference>
<dbReference type="GO" id="GO:0006227">
    <property type="term" value="P:dUDP biosynthetic process"/>
    <property type="evidence" value="ECO:0007669"/>
    <property type="project" value="TreeGrafter"/>
</dbReference>
<evidence type="ECO:0000256" key="5">
    <source>
        <dbReference type="ARBA" id="ARBA00022679"/>
    </source>
</evidence>
<dbReference type="GO" id="GO:0005524">
    <property type="term" value="F:ATP binding"/>
    <property type="evidence" value="ECO:0007669"/>
    <property type="project" value="UniProtKB-KW"/>
</dbReference>
<sequence>MKSLRGALIVIEGCDRSGKTTQCKKIVASLNNIGIQAEYMNFPDRSTAIGKIINEYLTQKNDISDKAIHLLFSANRWELVPKINKLLQQGTTVVVDRYSYSGVAFSAIKNGMNLEWCKWSDAGLPKPDLVLLLTLSMEAMNSRGGFGEERYEKNEIQQEVVKVFRELKDSTWKEIDADRSMEDLHAELLSHVKEAVERSKTSPLKQLW</sequence>
<keyword evidence="8" id="KW-0418">Kinase</keyword>
<dbReference type="PANTHER" id="PTHR10344:SF1">
    <property type="entry name" value="THYMIDYLATE KINASE"/>
    <property type="match status" value="1"/>
</dbReference>
<dbReference type="PANTHER" id="PTHR10344">
    <property type="entry name" value="THYMIDYLATE KINASE"/>
    <property type="match status" value="1"/>
</dbReference>
<keyword evidence="7" id="KW-0547">Nucleotide-binding</keyword>
<dbReference type="EC" id="2.7.4.9" evidence="3"/>
<feature type="domain" description="Thymidylate kinase-like" evidence="10">
    <location>
        <begin position="11"/>
        <end position="187"/>
    </location>
</feature>
<dbReference type="InterPro" id="IPR018095">
    <property type="entry name" value="Thymidylate_kin_CS"/>
</dbReference>
<evidence type="ECO:0000256" key="2">
    <source>
        <dbReference type="ARBA" id="ARBA00009776"/>
    </source>
</evidence>
<dbReference type="EMBL" id="GECZ01030404">
    <property type="protein sequence ID" value="JAS39365.1"/>
    <property type="molecule type" value="Transcribed_RNA"/>
</dbReference>
<dbReference type="Gene3D" id="3.40.50.300">
    <property type="entry name" value="P-loop containing nucleotide triphosphate hydrolases"/>
    <property type="match status" value="1"/>
</dbReference>
<dbReference type="NCBIfam" id="TIGR00041">
    <property type="entry name" value="DTMP_kinase"/>
    <property type="match status" value="1"/>
</dbReference>
<dbReference type="Pfam" id="PF02223">
    <property type="entry name" value="Thymidylate_kin"/>
    <property type="match status" value="1"/>
</dbReference>
<dbReference type="GO" id="GO:0005634">
    <property type="term" value="C:nucleus"/>
    <property type="evidence" value="ECO:0007669"/>
    <property type="project" value="TreeGrafter"/>
</dbReference>
<dbReference type="GO" id="GO:0004550">
    <property type="term" value="F:nucleoside diphosphate kinase activity"/>
    <property type="evidence" value="ECO:0007669"/>
    <property type="project" value="TreeGrafter"/>
</dbReference>
<keyword evidence="9" id="KW-0067">ATP-binding</keyword>
<dbReference type="GO" id="GO:0004798">
    <property type="term" value="F:dTMP kinase activity"/>
    <property type="evidence" value="ECO:0007669"/>
    <property type="project" value="UniProtKB-EC"/>
</dbReference>
<proteinExistence type="inferred from homology"/>
<dbReference type="PROSITE" id="PS01331">
    <property type="entry name" value="THYMIDYLATE_KINASE"/>
    <property type="match status" value="1"/>
</dbReference>
<gene>
    <name evidence="11" type="ORF">g.33277</name>
</gene>
<dbReference type="InterPro" id="IPR027417">
    <property type="entry name" value="P-loop_NTPase"/>
</dbReference>
<accession>A0A1B6EN76</accession>
<evidence type="ECO:0000256" key="9">
    <source>
        <dbReference type="ARBA" id="ARBA00022840"/>
    </source>
</evidence>
<evidence type="ECO:0000256" key="6">
    <source>
        <dbReference type="ARBA" id="ARBA00022727"/>
    </source>
</evidence>
<name>A0A1B6EN76_9HEMI</name>
<reference evidence="11" key="1">
    <citation type="submission" date="2015-11" db="EMBL/GenBank/DDBJ databases">
        <title>De novo transcriptome assembly of four potential Pierce s Disease insect vectors from Arizona vineyards.</title>
        <authorList>
            <person name="Tassone E.E."/>
        </authorList>
    </citation>
    <scope>NUCLEOTIDE SEQUENCE</scope>
</reference>